<gene>
    <name evidence="2" type="ORF">THSYN_06655</name>
</gene>
<reference evidence="2 3" key="1">
    <citation type="submission" date="2017-03" db="EMBL/GenBank/DDBJ databases">
        <title>Complete genome sequence of Candidatus 'Thiodictyon syntrophicum' sp. nov. strain Cad16T, a photolithoautotroph purple sulfur bacterium isolated from an alpine meromictic lake.</title>
        <authorList>
            <person name="Luedin S.M."/>
            <person name="Pothier J.F."/>
            <person name="Danza F."/>
            <person name="Storelli N."/>
            <person name="Wittwer M."/>
            <person name="Tonolla M."/>
        </authorList>
    </citation>
    <scope>NUCLEOTIDE SEQUENCE [LARGE SCALE GENOMIC DNA]</scope>
    <source>
        <strain evidence="2 3">Cad16T</strain>
    </source>
</reference>
<dbReference type="EMBL" id="CP020370">
    <property type="protein sequence ID" value="AUB80660.1"/>
    <property type="molecule type" value="Genomic_DNA"/>
</dbReference>
<evidence type="ECO:0000256" key="1">
    <source>
        <dbReference type="SAM" id="MobiDB-lite"/>
    </source>
</evidence>
<evidence type="ECO:0008006" key="4">
    <source>
        <dbReference type="Google" id="ProtNLM"/>
    </source>
</evidence>
<dbReference type="RefSeq" id="WP_100918450.1">
    <property type="nucleotide sequence ID" value="NZ_CP020370.1"/>
</dbReference>
<protein>
    <recommendedName>
        <fullName evidence="4">DUF1249 domain-containing protein</fullName>
    </recommendedName>
</protein>
<accession>A0A2K8U4Z5</accession>
<dbReference type="OrthoDB" id="9793663at2"/>
<dbReference type="Pfam" id="PF06853">
    <property type="entry name" value="DUF1249"/>
    <property type="match status" value="2"/>
</dbReference>
<proteinExistence type="predicted"/>
<feature type="region of interest" description="Disordered" evidence="1">
    <location>
        <begin position="87"/>
        <end position="108"/>
    </location>
</feature>
<evidence type="ECO:0000313" key="3">
    <source>
        <dbReference type="Proteomes" id="UP000232638"/>
    </source>
</evidence>
<dbReference type="KEGG" id="tsy:THSYN_06655"/>
<keyword evidence="3" id="KW-1185">Reference proteome</keyword>
<dbReference type="AlphaFoldDB" id="A0A2K8U4Z5"/>
<evidence type="ECO:0000313" key="2">
    <source>
        <dbReference type="EMBL" id="AUB80660.1"/>
    </source>
</evidence>
<dbReference type="Proteomes" id="UP000232638">
    <property type="component" value="Chromosome"/>
</dbReference>
<dbReference type="PANTHER" id="PTHR38774:SF1">
    <property type="entry name" value="CYTOPLASMIC PROTEIN"/>
    <property type="match status" value="1"/>
</dbReference>
<dbReference type="PANTHER" id="PTHR38774">
    <property type="entry name" value="CYTOPLASMIC PROTEIN-RELATED"/>
    <property type="match status" value="1"/>
</dbReference>
<name>A0A2K8U4Z5_9GAMM</name>
<dbReference type="InterPro" id="IPR009659">
    <property type="entry name" value="DUF1249"/>
</dbReference>
<sequence length="188" mass="20819">MQLAGCPPRYHRDLIGLAFGRPTVGDLMTLCEENFVLLCRLAPHLKDQRGLAVSRRKGSVDLFLRVEEHSRYTSLIRLTHLFSAADGVGEPGPGGGDDGRGELAGPRADPDARLRIYHDARQVEVLDLRQTVLPLCADYQRPALEAKWRVNLFLGKWLTFCLRQGHRFGPDGAVVPLPQGGDLIDTLT</sequence>
<organism evidence="2 3">
    <name type="scientific">Candidatus Thiodictyon syntrophicum</name>
    <dbReference type="NCBI Taxonomy" id="1166950"/>
    <lineage>
        <taxon>Bacteria</taxon>
        <taxon>Pseudomonadati</taxon>
        <taxon>Pseudomonadota</taxon>
        <taxon>Gammaproteobacteria</taxon>
        <taxon>Chromatiales</taxon>
        <taxon>Chromatiaceae</taxon>
        <taxon>Thiodictyon</taxon>
    </lineage>
</organism>